<name>A0AA95RU92_9BACI</name>
<dbReference type="EMBL" id="CP126099">
    <property type="protein sequence ID" value="WHY28108.1"/>
    <property type="molecule type" value="Genomic_DNA"/>
</dbReference>
<gene>
    <name evidence="1" type="ORF">QNH45_21845</name>
</gene>
<evidence type="ECO:0000313" key="1">
    <source>
        <dbReference type="EMBL" id="WHY28108.1"/>
    </source>
</evidence>
<dbReference type="RefSeq" id="WP_283882705.1">
    <property type="nucleotide sequence ID" value="NZ_CP126099.1"/>
</dbReference>
<protein>
    <recommendedName>
        <fullName evidence="3">Terminase</fullName>
    </recommendedName>
</protein>
<accession>A0AA95RU92</accession>
<proteinExistence type="predicted"/>
<organism evidence="1 2">
    <name type="scientific">Bacillus wiedmannii</name>
    <dbReference type="NCBI Taxonomy" id="1890302"/>
    <lineage>
        <taxon>Bacteria</taxon>
        <taxon>Bacillati</taxon>
        <taxon>Bacillota</taxon>
        <taxon>Bacilli</taxon>
        <taxon>Bacillales</taxon>
        <taxon>Bacillaceae</taxon>
        <taxon>Bacillus</taxon>
        <taxon>Bacillus cereus group</taxon>
    </lineage>
</organism>
<evidence type="ECO:0008006" key="3">
    <source>
        <dbReference type="Google" id="ProtNLM"/>
    </source>
</evidence>
<dbReference type="Proteomes" id="UP001178303">
    <property type="component" value="Chromosome"/>
</dbReference>
<sequence length="167" mass="18974">MAQGRITPVAEMTGKMGKLAREVRTKVEAEMKSAPRTKPKPVIVLNKTEKRMFNKFVKLNDNFTESDSTSLSLLVSSLYAYEELKQAIQDTDILDDSRGGLERRALAYDKALQQHMSALSISLSQRMKMMNDMAKTMIEEKKLEQMNQQNIQAVNPLMALLEDDDDE</sequence>
<evidence type="ECO:0000313" key="2">
    <source>
        <dbReference type="Proteomes" id="UP001178303"/>
    </source>
</evidence>
<dbReference type="AlphaFoldDB" id="A0AA95RU92"/>
<reference evidence="1" key="1">
    <citation type="submission" date="2023-05" db="EMBL/GenBank/DDBJ databases">
        <title>Comparative genomics of Bacillaceae isolates and their secondary metabolite potential.</title>
        <authorList>
            <person name="Song L."/>
            <person name="Nielsen L.J."/>
            <person name="Mohite O."/>
            <person name="Xu X."/>
            <person name="Weber T."/>
            <person name="Kovacs A.T."/>
        </authorList>
    </citation>
    <scope>NUCLEOTIDE SEQUENCE</scope>
    <source>
        <strain evidence="1">LN15</strain>
    </source>
</reference>